<dbReference type="PROSITE" id="PS51321">
    <property type="entry name" value="TFIIS_CENTRAL"/>
    <property type="match status" value="1"/>
</dbReference>
<dbReference type="PROSITE" id="PS51319">
    <property type="entry name" value="TFIIS_N"/>
    <property type="match status" value="1"/>
</dbReference>
<gene>
    <name evidence="7" type="ORF">HJG63_018982</name>
</gene>
<evidence type="ECO:0000256" key="1">
    <source>
        <dbReference type="ARBA" id="ARBA00004123"/>
    </source>
</evidence>
<dbReference type="Proteomes" id="UP000593571">
    <property type="component" value="Unassembled WGS sequence"/>
</dbReference>
<dbReference type="SUPFAM" id="SSF46942">
    <property type="entry name" value="Elongation factor TFIIS domain 2"/>
    <property type="match status" value="1"/>
</dbReference>
<feature type="domain" description="TFIIS central" evidence="6">
    <location>
        <begin position="279"/>
        <end position="356"/>
    </location>
</feature>
<feature type="domain" description="TFIIS N-terminal" evidence="5">
    <location>
        <begin position="188"/>
        <end position="262"/>
    </location>
</feature>
<accession>A0A7J8KHZ0</accession>
<reference evidence="7 8" key="1">
    <citation type="journal article" date="2020" name="Nature">
        <title>Six reference-quality genomes reveal evolution of bat adaptations.</title>
        <authorList>
            <person name="Jebb D."/>
            <person name="Huang Z."/>
            <person name="Pippel M."/>
            <person name="Hughes G.M."/>
            <person name="Lavrichenko K."/>
            <person name="Devanna P."/>
            <person name="Winkler S."/>
            <person name="Jermiin L.S."/>
            <person name="Skirmuntt E.C."/>
            <person name="Katzourakis A."/>
            <person name="Burkitt-Gray L."/>
            <person name="Ray D.A."/>
            <person name="Sullivan K.A.M."/>
            <person name="Roscito J.G."/>
            <person name="Kirilenko B.M."/>
            <person name="Davalos L.M."/>
            <person name="Corthals A.P."/>
            <person name="Power M.L."/>
            <person name="Jones G."/>
            <person name="Ransome R.D."/>
            <person name="Dechmann D.K.N."/>
            <person name="Locatelli A.G."/>
            <person name="Puechmaille S.J."/>
            <person name="Fedrigo O."/>
            <person name="Jarvis E.D."/>
            <person name="Hiller M."/>
            <person name="Vernes S.C."/>
            <person name="Myers E.W."/>
            <person name="Teeling E.C."/>
        </authorList>
    </citation>
    <scope>NUCLEOTIDE SEQUENCE [LARGE SCALE GENOMIC DNA]</scope>
    <source>
        <strain evidence="7">MRouAeg1</strain>
        <tissue evidence="7">Muscle</tissue>
    </source>
</reference>
<evidence type="ECO:0000259" key="6">
    <source>
        <dbReference type="PROSITE" id="PS51321"/>
    </source>
</evidence>
<dbReference type="PANTHER" id="PTHR11477">
    <property type="entry name" value="TRANSCRIPTION FACTOR S-II ZINC FINGER DOMAIN-CONTAINING PROTEIN"/>
    <property type="match status" value="1"/>
</dbReference>
<dbReference type="Gene3D" id="1.20.930.10">
    <property type="entry name" value="Conserved domain common to transcription factors TFIIS, elongin A, CRSP70"/>
    <property type="match status" value="1"/>
</dbReference>
<sequence length="356" mass="39696">MVSSSSGGSPIWAPTQKLPFAAAILFPSVTAAQLVDVFFSEVPPPSGTSPFPAPRASASASAVSSAPPRPARNCRLPPHLWVYELLGWREEVGPTIASTGANWLLPFAEHAGACSSLQAGGARRGAESWSGRTTATLEHTKSNWNPLEMDKFVIRTPRIQNSPQKKDSGGKIYKQATIESLKRVVVIEDIKRWKTTLELPDQTKENLVEALQELKKKIPSKEVLKSTRIGHTVNKMRQHSDSEVASLAREVYTEWRTFIEKHSNRPSIEVRSDPKTETFRKNAQKLISEALELEMDHLLVENIERETFHLCSRLINGPYRRTVRALVFTLKHQAEIRAQVKNGSLPVGTFVQTHKK</sequence>
<feature type="region of interest" description="Disordered" evidence="4">
    <location>
        <begin position="46"/>
        <end position="70"/>
    </location>
</feature>
<dbReference type="GO" id="GO:0005634">
    <property type="term" value="C:nucleus"/>
    <property type="evidence" value="ECO:0007669"/>
    <property type="project" value="UniProtKB-SubCell"/>
</dbReference>
<evidence type="ECO:0000256" key="2">
    <source>
        <dbReference type="ARBA" id="ARBA00023242"/>
    </source>
</evidence>
<keyword evidence="7" id="KW-0648">Protein biosynthesis</keyword>
<dbReference type="InterPro" id="IPR017923">
    <property type="entry name" value="TFIIS_N"/>
</dbReference>
<dbReference type="CDD" id="cd00183">
    <property type="entry name" value="TFIIS_I"/>
    <property type="match status" value="1"/>
</dbReference>
<keyword evidence="2 3" id="KW-0539">Nucleus</keyword>
<dbReference type="PANTHER" id="PTHR11477:SF14">
    <property type="entry name" value="TRANSCRIPTION ELONGATION FACTOR A N-TERMINAL AND CENTRAL DOMAIN-CONTAINING PROTEIN 2"/>
    <property type="match status" value="1"/>
</dbReference>
<evidence type="ECO:0000259" key="5">
    <source>
        <dbReference type="PROSITE" id="PS51319"/>
    </source>
</evidence>
<dbReference type="EMBL" id="JACASE010000001">
    <property type="protein sequence ID" value="KAF6508517.1"/>
    <property type="molecule type" value="Genomic_DNA"/>
</dbReference>
<dbReference type="GO" id="GO:0006351">
    <property type="term" value="P:DNA-templated transcription"/>
    <property type="evidence" value="ECO:0007669"/>
    <property type="project" value="InterPro"/>
</dbReference>
<dbReference type="InterPro" id="IPR035441">
    <property type="entry name" value="TFIIS/LEDGF_dom_sf"/>
</dbReference>
<dbReference type="InterPro" id="IPR003618">
    <property type="entry name" value="TFIIS_cen_dom"/>
</dbReference>
<dbReference type="InterPro" id="IPR003617">
    <property type="entry name" value="TFIIS/CRSP70_N_sub"/>
</dbReference>
<dbReference type="SMART" id="SM00509">
    <property type="entry name" value="TFS2N"/>
    <property type="match status" value="1"/>
</dbReference>
<evidence type="ECO:0000256" key="4">
    <source>
        <dbReference type="SAM" id="MobiDB-lite"/>
    </source>
</evidence>
<protein>
    <submittedName>
        <fullName evidence="7">Transcription elongation factor A N-terminal and central domain containing 2</fullName>
    </submittedName>
</protein>
<comment type="caution">
    <text evidence="7">The sequence shown here is derived from an EMBL/GenBank/DDBJ whole genome shotgun (WGS) entry which is preliminary data.</text>
</comment>
<evidence type="ECO:0000313" key="7">
    <source>
        <dbReference type="EMBL" id="KAF6508517.1"/>
    </source>
</evidence>
<dbReference type="InterPro" id="IPR036575">
    <property type="entry name" value="TFIIS_cen_dom_sf"/>
</dbReference>
<keyword evidence="7" id="KW-0251">Elongation factor</keyword>
<dbReference type="GO" id="GO:0003746">
    <property type="term" value="F:translation elongation factor activity"/>
    <property type="evidence" value="ECO:0007669"/>
    <property type="project" value="UniProtKB-KW"/>
</dbReference>
<feature type="compositionally biased region" description="Low complexity" evidence="4">
    <location>
        <begin position="54"/>
        <end position="66"/>
    </location>
</feature>
<comment type="subcellular location">
    <subcellularLocation>
        <location evidence="1 3">Nucleus</location>
    </subcellularLocation>
</comment>
<dbReference type="AlphaFoldDB" id="A0A7J8KHZ0"/>
<evidence type="ECO:0000313" key="8">
    <source>
        <dbReference type="Proteomes" id="UP000593571"/>
    </source>
</evidence>
<evidence type="ECO:0000256" key="3">
    <source>
        <dbReference type="PROSITE-ProRule" id="PRU00649"/>
    </source>
</evidence>
<dbReference type="SUPFAM" id="SSF47676">
    <property type="entry name" value="Conserved domain common to transcription factors TFIIS, elongin A, CRSP70"/>
    <property type="match status" value="1"/>
</dbReference>
<name>A0A7J8KHZ0_ROUAE</name>
<keyword evidence="8" id="KW-1185">Reference proteome</keyword>
<dbReference type="Pfam" id="PF08711">
    <property type="entry name" value="Med26"/>
    <property type="match status" value="1"/>
</dbReference>
<proteinExistence type="predicted"/>
<organism evidence="7 8">
    <name type="scientific">Rousettus aegyptiacus</name>
    <name type="common">Egyptian fruit bat</name>
    <name type="synonym">Pteropus aegyptiacus</name>
    <dbReference type="NCBI Taxonomy" id="9407"/>
    <lineage>
        <taxon>Eukaryota</taxon>
        <taxon>Metazoa</taxon>
        <taxon>Chordata</taxon>
        <taxon>Craniata</taxon>
        <taxon>Vertebrata</taxon>
        <taxon>Euteleostomi</taxon>
        <taxon>Mammalia</taxon>
        <taxon>Eutheria</taxon>
        <taxon>Laurasiatheria</taxon>
        <taxon>Chiroptera</taxon>
        <taxon>Yinpterochiroptera</taxon>
        <taxon>Pteropodoidea</taxon>
        <taxon>Pteropodidae</taxon>
        <taxon>Rousettinae</taxon>
        <taxon>Rousettus</taxon>
    </lineage>
</organism>